<accession>A0ABX2F8B5</accession>
<feature type="domain" description="NADPH-dependent reductive aminase-like C-terminal" evidence="4">
    <location>
        <begin position="157"/>
        <end position="280"/>
    </location>
</feature>
<evidence type="ECO:0000259" key="4">
    <source>
        <dbReference type="Pfam" id="PF21761"/>
    </source>
</evidence>
<name>A0ABX2F8B5_9PSEU</name>
<dbReference type="Pfam" id="PF03446">
    <property type="entry name" value="NAD_binding_2"/>
    <property type="match status" value="1"/>
</dbReference>
<evidence type="ECO:0000313" key="6">
    <source>
        <dbReference type="Proteomes" id="UP000763557"/>
    </source>
</evidence>
<dbReference type="InterPro" id="IPR013328">
    <property type="entry name" value="6PGD_dom2"/>
</dbReference>
<comment type="similarity">
    <text evidence="1">Belongs to the HIBADH-related family.</text>
</comment>
<sequence length="280" mass="29326">MDQRTSVTVVGLGSMGRALAEAFREAGHPATGWNRTPGRAEYQVESISSAVSASPLVIACLTTYSATRSVLEPADLTGRTLVTLNSGDPAGARETAAWAEERGAAYLDGAVKNVPAAVGAPDTLVYYSGPQAVYDKYYPVLRVLGGDTVYLGPSVDLAALYEMAVGGTLLPALMGFFQGAAMVTARGLPAQSMVGFTAKWLEMIASVLPTLAAEIDSGDYGDPASAVGLFEEGIAHELSVAAEFGIDVSWQSGMHEVIRRAVERGHRGDSISALIEVLRK</sequence>
<dbReference type="InterPro" id="IPR015815">
    <property type="entry name" value="HIBADH-related"/>
</dbReference>
<evidence type="ECO:0000256" key="2">
    <source>
        <dbReference type="ARBA" id="ARBA00023002"/>
    </source>
</evidence>
<dbReference type="RefSeq" id="WP_173135692.1">
    <property type="nucleotide sequence ID" value="NZ_CBCSGW010000001.1"/>
</dbReference>
<dbReference type="SUPFAM" id="SSF51735">
    <property type="entry name" value="NAD(P)-binding Rossmann-fold domains"/>
    <property type="match status" value="1"/>
</dbReference>
<gene>
    <name evidence="5" type="ORF">GC106_48230</name>
</gene>
<dbReference type="EMBL" id="JAAATY010000015">
    <property type="protein sequence ID" value="NRN67583.1"/>
    <property type="molecule type" value="Genomic_DNA"/>
</dbReference>
<dbReference type="PANTHER" id="PTHR43580:SF2">
    <property type="entry name" value="CYTOKINE-LIKE NUCLEAR FACTOR N-PAC"/>
    <property type="match status" value="1"/>
</dbReference>
<dbReference type="PIRSF" id="PIRSF000103">
    <property type="entry name" value="HIBADH"/>
    <property type="match status" value="1"/>
</dbReference>
<dbReference type="Gene3D" id="3.40.50.720">
    <property type="entry name" value="NAD(P)-binding Rossmann-like Domain"/>
    <property type="match status" value="1"/>
</dbReference>
<evidence type="ECO:0000313" key="5">
    <source>
        <dbReference type="EMBL" id="NRN67583.1"/>
    </source>
</evidence>
<dbReference type="InterPro" id="IPR048666">
    <property type="entry name" value="RedAm-like_C"/>
</dbReference>
<dbReference type="InterPro" id="IPR006115">
    <property type="entry name" value="6PGDH_NADP-bd"/>
</dbReference>
<dbReference type="Gene3D" id="1.10.1040.10">
    <property type="entry name" value="N-(1-d-carboxylethyl)-l-norvaline Dehydrogenase, domain 2"/>
    <property type="match status" value="1"/>
</dbReference>
<keyword evidence="6" id="KW-1185">Reference proteome</keyword>
<proteinExistence type="inferred from homology"/>
<comment type="caution">
    <text evidence="5">The sequence shown here is derived from an EMBL/GenBank/DDBJ whole genome shotgun (WGS) entry which is preliminary data.</text>
</comment>
<keyword evidence="2" id="KW-0560">Oxidoreductase</keyword>
<dbReference type="PANTHER" id="PTHR43580">
    <property type="entry name" value="OXIDOREDUCTASE GLYR1-RELATED"/>
    <property type="match status" value="1"/>
</dbReference>
<feature type="domain" description="6-phosphogluconate dehydrogenase NADP-binding" evidence="3">
    <location>
        <begin position="7"/>
        <end position="152"/>
    </location>
</feature>
<organism evidence="5 6">
    <name type="scientific">Kibdelosporangium persicum</name>
    <dbReference type="NCBI Taxonomy" id="2698649"/>
    <lineage>
        <taxon>Bacteria</taxon>
        <taxon>Bacillati</taxon>
        <taxon>Actinomycetota</taxon>
        <taxon>Actinomycetes</taxon>
        <taxon>Pseudonocardiales</taxon>
        <taxon>Pseudonocardiaceae</taxon>
        <taxon>Kibdelosporangium</taxon>
    </lineage>
</organism>
<reference evidence="5 6" key="1">
    <citation type="submission" date="2020-01" db="EMBL/GenBank/DDBJ databases">
        <title>Kibdelosporangium persica a novel Actinomycetes from a hot desert in Iran.</title>
        <authorList>
            <person name="Safaei N."/>
            <person name="Zaburannyi N."/>
            <person name="Mueller R."/>
            <person name="Wink J."/>
        </authorList>
    </citation>
    <scope>NUCLEOTIDE SEQUENCE [LARGE SCALE GENOMIC DNA]</scope>
    <source>
        <strain evidence="5 6">4NS15</strain>
    </source>
</reference>
<dbReference type="Pfam" id="PF21761">
    <property type="entry name" value="RedAm-like_C"/>
    <property type="match status" value="1"/>
</dbReference>
<evidence type="ECO:0000259" key="3">
    <source>
        <dbReference type="Pfam" id="PF03446"/>
    </source>
</evidence>
<dbReference type="InterPro" id="IPR051265">
    <property type="entry name" value="HIBADH-related_NP60_sf"/>
</dbReference>
<protein>
    <submittedName>
        <fullName evidence="5">NAD binding domain of 6-phosphogluconate dehydrogenase</fullName>
    </submittedName>
</protein>
<dbReference type="Proteomes" id="UP000763557">
    <property type="component" value="Unassembled WGS sequence"/>
</dbReference>
<evidence type="ECO:0000256" key="1">
    <source>
        <dbReference type="ARBA" id="ARBA00009080"/>
    </source>
</evidence>
<dbReference type="InterPro" id="IPR036291">
    <property type="entry name" value="NAD(P)-bd_dom_sf"/>
</dbReference>